<feature type="transmembrane region" description="Helical" evidence="2">
    <location>
        <begin position="267"/>
        <end position="286"/>
    </location>
</feature>
<reference evidence="3 4" key="1">
    <citation type="submission" date="2024-09" db="EMBL/GenBank/DDBJ databases">
        <authorList>
            <person name="Sun Q."/>
            <person name="Mori K."/>
        </authorList>
    </citation>
    <scope>NUCLEOTIDE SEQUENCE [LARGE SCALE GENOMIC DNA]</scope>
    <source>
        <strain evidence="3 4">JCM 4362</strain>
    </source>
</reference>
<proteinExistence type="predicted"/>
<name>A0ABV5P704_STRCM</name>
<feature type="transmembrane region" description="Helical" evidence="2">
    <location>
        <begin position="323"/>
        <end position="346"/>
    </location>
</feature>
<gene>
    <name evidence="3" type="ORF">ACFFTU_02715</name>
</gene>
<accession>A0ABV5P704</accession>
<evidence type="ECO:0000256" key="2">
    <source>
        <dbReference type="SAM" id="Phobius"/>
    </source>
</evidence>
<feature type="transmembrane region" description="Helical" evidence="2">
    <location>
        <begin position="138"/>
        <end position="157"/>
    </location>
</feature>
<sequence length="439" mass="44517">MRSALWLAAALWAVSFPLFSTLHTHQVWGTSAAAGYLVAALVAAVADGRCGRLFPVMSALAGAVLVPLLLLVLAGWAQSEVEVIERSGALLVQQAGPYLTDPRAVTDYTPYLPAMALLGLPRALLGDGGWALRLLGDARIWCAAVALLCLWAGSRVLRRPTGAAHVSAAHASAAHVSAVARRQAPGTGPAVLLASPLVALPLCVSGVDLLLIGLCGLGLALATRDRPVAAGLVLAAACAMKWTAWPAAVVAAALVAGVHGARPALRCAGAALVATLALVLPSALLAPGPMAEQVLAFPAGRGAVATPAASPLPGHLLAELGPWGWYTAVGLLLCGGLAVAVSLVVRPPVTLVAAVDRLALGLSLAFLLAPAGRFGYFALPFVLVLWARLADGNRSGPAAAPAPAGPRPEPRTTGVRRRVPHPATAPRRPSAVPGPEGVR</sequence>
<feature type="region of interest" description="Disordered" evidence="1">
    <location>
        <begin position="395"/>
        <end position="439"/>
    </location>
</feature>
<feature type="transmembrane region" description="Helical" evidence="2">
    <location>
        <begin position="358"/>
        <end position="387"/>
    </location>
</feature>
<feature type="transmembrane region" description="Helical" evidence="2">
    <location>
        <begin position="27"/>
        <end position="46"/>
    </location>
</feature>
<evidence type="ECO:0000313" key="4">
    <source>
        <dbReference type="Proteomes" id="UP001589718"/>
    </source>
</evidence>
<evidence type="ECO:0008006" key="5">
    <source>
        <dbReference type="Google" id="ProtNLM"/>
    </source>
</evidence>
<feature type="transmembrane region" description="Helical" evidence="2">
    <location>
        <begin position="228"/>
        <end position="255"/>
    </location>
</feature>
<organism evidence="3 4">
    <name type="scientific">Streptomyces cremeus</name>
    <dbReference type="NCBI Taxonomy" id="66881"/>
    <lineage>
        <taxon>Bacteria</taxon>
        <taxon>Bacillati</taxon>
        <taxon>Actinomycetota</taxon>
        <taxon>Actinomycetes</taxon>
        <taxon>Kitasatosporales</taxon>
        <taxon>Streptomycetaceae</taxon>
        <taxon>Streptomyces</taxon>
    </lineage>
</organism>
<protein>
    <recommendedName>
        <fullName evidence="5">DUF2029 domain-containing protein</fullName>
    </recommendedName>
</protein>
<feature type="transmembrane region" description="Helical" evidence="2">
    <location>
        <begin position="191"/>
        <end position="222"/>
    </location>
</feature>
<keyword evidence="2" id="KW-1133">Transmembrane helix</keyword>
<keyword evidence="2" id="KW-0472">Membrane</keyword>
<dbReference type="EMBL" id="JBHMCR010000002">
    <property type="protein sequence ID" value="MFB9518863.1"/>
    <property type="molecule type" value="Genomic_DNA"/>
</dbReference>
<dbReference type="RefSeq" id="WP_345217512.1">
    <property type="nucleotide sequence ID" value="NZ_BAAAXE010000001.1"/>
</dbReference>
<keyword evidence="2" id="KW-0812">Transmembrane</keyword>
<comment type="caution">
    <text evidence="3">The sequence shown here is derived from an EMBL/GenBank/DDBJ whole genome shotgun (WGS) entry which is preliminary data.</text>
</comment>
<feature type="transmembrane region" description="Helical" evidence="2">
    <location>
        <begin position="53"/>
        <end position="77"/>
    </location>
</feature>
<dbReference type="Proteomes" id="UP001589718">
    <property type="component" value="Unassembled WGS sequence"/>
</dbReference>
<evidence type="ECO:0000313" key="3">
    <source>
        <dbReference type="EMBL" id="MFB9518863.1"/>
    </source>
</evidence>
<evidence type="ECO:0000256" key="1">
    <source>
        <dbReference type="SAM" id="MobiDB-lite"/>
    </source>
</evidence>
<keyword evidence="4" id="KW-1185">Reference proteome</keyword>